<accession>A0ABW4P4D7</accession>
<evidence type="ECO:0000313" key="1">
    <source>
        <dbReference type="EMBL" id="MFD1813392.1"/>
    </source>
</evidence>
<comment type="caution">
    <text evidence="1">The sequence shown here is derived from an EMBL/GenBank/DDBJ whole genome shotgun (WGS) entry which is preliminary data.</text>
</comment>
<dbReference type="Gene3D" id="3.10.129.10">
    <property type="entry name" value="Hotdog Thioesterase"/>
    <property type="match status" value="1"/>
</dbReference>
<dbReference type="InterPro" id="IPR050563">
    <property type="entry name" value="4-hydroxybenzoyl-CoA_TE"/>
</dbReference>
<dbReference type="SUPFAM" id="SSF54637">
    <property type="entry name" value="Thioesterase/thiol ester dehydrase-isomerase"/>
    <property type="match status" value="1"/>
</dbReference>
<dbReference type="PANTHER" id="PTHR31793:SF24">
    <property type="entry name" value="LONG-CHAIN ACYL-COA THIOESTERASE FADM"/>
    <property type="match status" value="1"/>
</dbReference>
<keyword evidence="1" id="KW-0378">Hydrolase</keyword>
<gene>
    <name evidence="1" type="ORF">ACFSJG_14315</name>
</gene>
<dbReference type="PANTHER" id="PTHR31793">
    <property type="entry name" value="4-HYDROXYBENZOYL-COA THIOESTERASE FAMILY MEMBER"/>
    <property type="match status" value="1"/>
</dbReference>
<dbReference type="RefSeq" id="WP_378485855.1">
    <property type="nucleotide sequence ID" value="NZ_JBHUFB010000010.1"/>
</dbReference>
<protein>
    <submittedName>
        <fullName evidence="1">Acyl-CoA thioesterase</fullName>
        <ecNumber evidence="1">3.1.2.-</ecNumber>
    </submittedName>
</protein>
<name>A0ABW4P4D7_9NOCA</name>
<dbReference type="EMBL" id="JBHUFB010000010">
    <property type="protein sequence ID" value="MFD1813392.1"/>
    <property type="molecule type" value="Genomic_DNA"/>
</dbReference>
<dbReference type="InterPro" id="IPR029069">
    <property type="entry name" value="HotDog_dom_sf"/>
</dbReference>
<reference evidence="2" key="1">
    <citation type="journal article" date="2019" name="Int. J. Syst. Evol. Microbiol.">
        <title>The Global Catalogue of Microorganisms (GCM) 10K type strain sequencing project: providing services to taxonomists for standard genome sequencing and annotation.</title>
        <authorList>
            <consortium name="The Broad Institute Genomics Platform"/>
            <consortium name="The Broad Institute Genome Sequencing Center for Infectious Disease"/>
            <person name="Wu L."/>
            <person name="Ma J."/>
        </authorList>
    </citation>
    <scope>NUCLEOTIDE SEQUENCE [LARGE SCALE GENOMIC DNA]</scope>
    <source>
        <strain evidence="2">DT72</strain>
    </source>
</reference>
<organism evidence="1 2">
    <name type="scientific">Rhodococcus gannanensis</name>
    <dbReference type="NCBI Taxonomy" id="1960308"/>
    <lineage>
        <taxon>Bacteria</taxon>
        <taxon>Bacillati</taxon>
        <taxon>Actinomycetota</taxon>
        <taxon>Actinomycetes</taxon>
        <taxon>Mycobacteriales</taxon>
        <taxon>Nocardiaceae</taxon>
        <taxon>Rhodococcus</taxon>
    </lineage>
</organism>
<dbReference type="CDD" id="cd00586">
    <property type="entry name" value="4HBT"/>
    <property type="match status" value="1"/>
</dbReference>
<sequence>MTESAADPAVHRTAITVRWSDMDAFKHVNHARMVTLLEEARIDWLTSVDPEVAALLRNSVVAHLEIRYRTPLAHADSPLQVSMWLARVRSADLTVHYEVRAAGAAADSRPAVEASTQLALGDPYARTLRRLTDDQRSVLAPWVRPNGV</sequence>
<proteinExistence type="predicted"/>
<keyword evidence="2" id="KW-1185">Reference proteome</keyword>
<dbReference type="Proteomes" id="UP001597286">
    <property type="component" value="Unassembled WGS sequence"/>
</dbReference>
<dbReference type="EC" id="3.1.2.-" evidence="1"/>
<dbReference type="GO" id="GO:0016787">
    <property type="term" value="F:hydrolase activity"/>
    <property type="evidence" value="ECO:0007669"/>
    <property type="project" value="UniProtKB-KW"/>
</dbReference>
<evidence type="ECO:0000313" key="2">
    <source>
        <dbReference type="Proteomes" id="UP001597286"/>
    </source>
</evidence>
<dbReference type="Pfam" id="PF13279">
    <property type="entry name" value="4HBT_2"/>
    <property type="match status" value="1"/>
</dbReference>